<dbReference type="EMBL" id="CM055099">
    <property type="protein sequence ID" value="KAJ7546282.1"/>
    <property type="molecule type" value="Genomic_DNA"/>
</dbReference>
<evidence type="ECO:0000313" key="2">
    <source>
        <dbReference type="Proteomes" id="UP001162992"/>
    </source>
</evidence>
<name>A0ACC2CWD4_DIPCM</name>
<protein>
    <submittedName>
        <fullName evidence="1">Uncharacterized protein</fullName>
    </submittedName>
</protein>
<reference evidence="2" key="1">
    <citation type="journal article" date="2024" name="Proc. Natl. Acad. Sci. U.S.A.">
        <title>Extraordinary preservation of gene collinearity over three hundred million years revealed in homosporous lycophytes.</title>
        <authorList>
            <person name="Li C."/>
            <person name="Wickell D."/>
            <person name="Kuo L.Y."/>
            <person name="Chen X."/>
            <person name="Nie B."/>
            <person name="Liao X."/>
            <person name="Peng D."/>
            <person name="Ji J."/>
            <person name="Jenkins J."/>
            <person name="Williams M."/>
            <person name="Shu S."/>
            <person name="Plott C."/>
            <person name="Barry K."/>
            <person name="Rajasekar S."/>
            <person name="Grimwood J."/>
            <person name="Han X."/>
            <person name="Sun S."/>
            <person name="Hou Z."/>
            <person name="He W."/>
            <person name="Dai G."/>
            <person name="Sun C."/>
            <person name="Schmutz J."/>
            <person name="Leebens-Mack J.H."/>
            <person name="Li F.W."/>
            <person name="Wang L."/>
        </authorList>
    </citation>
    <scope>NUCLEOTIDE SEQUENCE [LARGE SCALE GENOMIC DNA]</scope>
    <source>
        <strain evidence="2">cv. PW_Plant_1</strain>
    </source>
</reference>
<keyword evidence="2" id="KW-1185">Reference proteome</keyword>
<evidence type="ECO:0000313" key="1">
    <source>
        <dbReference type="EMBL" id="KAJ7546282.1"/>
    </source>
</evidence>
<comment type="caution">
    <text evidence="1">The sequence shown here is derived from an EMBL/GenBank/DDBJ whole genome shotgun (WGS) entry which is preliminary data.</text>
</comment>
<accession>A0ACC2CWD4</accession>
<proteinExistence type="predicted"/>
<sequence>MAHPSVCVTYMARVTIFNYQQYRHIEAQGWILGWAWAKKEVIWSMQGKEATMQGDCSKFHGDVPNCCKKDPTIVDPLLGVPYSAQSANCRKGGVLSSYVQDPLNSVASFQIVVG</sequence>
<gene>
    <name evidence="1" type="ORF">O6H91_08G033400</name>
</gene>
<organism evidence="1 2">
    <name type="scientific">Diphasiastrum complanatum</name>
    <name type="common">Issler's clubmoss</name>
    <name type="synonym">Lycopodium complanatum</name>
    <dbReference type="NCBI Taxonomy" id="34168"/>
    <lineage>
        <taxon>Eukaryota</taxon>
        <taxon>Viridiplantae</taxon>
        <taxon>Streptophyta</taxon>
        <taxon>Embryophyta</taxon>
        <taxon>Tracheophyta</taxon>
        <taxon>Lycopodiopsida</taxon>
        <taxon>Lycopodiales</taxon>
        <taxon>Lycopodiaceae</taxon>
        <taxon>Lycopodioideae</taxon>
        <taxon>Diphasiastrum</taxon>
    </lineage>
</organism>
<dbReference type="Proteomes" id="UP001162992">
    <property type="component" value="Chromosome 8"/>
</dbReference>